<feature type="transmembrane region" description="Helical" evidence="1">
    <location>
        <begin position="101"/>
        <end position="119"/>
    </location>
</feature>
<feature type="signal peptide" evidence="2">
    <location>
        <begin position="1"/>
        <end position="19"/>
    </location>
</feature>
<gene>
    <name evidence="3" type="ORF">Cvel_28205</name>
</gene>
<name>A0A0G4HJI5_9ALVE</name>
<accession>A0A0G4HJI5</accession>
<dbReference type="AlphaFoldDB" id="A0A0G4HJI5"/>
<feature type="transmembrane region" description="Helical" evidence="1">
    <location>
        <begin position="196"/>
        <end position="217"/>
    </location>
</feature>
<keyword evidence="1" id="KW-0812">Transmembrane</keyword>
<dbReference type="EMBL" id="CDMZ01002883">
    <property type="protein sequence ID" value="CEM44261.1"/>
    <property type="molecule type" value="Genomic_DNA"/>
</dbReference>
<sequence>MMRFGTFLLVLSYTVVVSAFRDGKTSPMTAFSVSPLSRNGSGLFSRRFAVQRSRLSNDVSRLQKTESRLRLGAGTGTVEVTTPSGKNFVYQKKQGVTPTQLILSCALYLLLLVDMVPYARSFIMDAPPLASGYLSVFGPVFSLVEQVPYHGILQLLFLTYAAKQEKKVGRFVCFNAAQAGQLMIYGRMFTSIFKSFFFRGVQATFLVGILTVVYAWVTILGRRDFPDEIPYISATSYTQIGPLIS</sequence>
<evidence type="ECO:0000256" key="2">
    <source>
        <dbReference type="SAM" id="SignalP"/>
    </source>
</evidence>
<organism evidence="3">
    <name type="scientific">Chromera velia CCMP2878</name>
    <dbReference type="NCBI Taxonomy" id="1169474"/>
    <lineage>
        <taxon>Eukaryota</taxon>
        <taxon>Sar</taxon>
        <taxon>Alveolata</taxon>
        <taxon>Colpodellida</taxon>
        <taxon>Chromeraceae</taxon>
        <taxon>Chromera</taxon>
    </lineage>
</organism>
<keyword evidence="1" id="KW-0472">Membrane</keyword>
<protein>
    <submittedName>
        <fullName evidence="3">Uncharacterized protein</fullName>
    </submittedName>
</protein>
<dbReference type="VEuPathDB" id="CryptoDB:Cvel_28205"/>
<evidence type="ECO:0000313" key="3">
    <source>
        <dbReference type="EMBL" id="CEM44261.1"/>
    </source>
</evidence>
<keyword evidence="2" id="KW-0732">Signal</keyword>
<feature type="chain" id="PRO_5005191640" evidence="2">
    <location>
        <begin position="20"/>
        <end position="245"/>
    </location>
</feature>
<keyword evidence="1" id="KW-1133">Transmembrane helix</keyword>
<evidence type="ECO:0000256" key="1">
    <source>
        <dbReference type="SAM" id="Phobius"/>
    </source>
</evidence>
<proteinExistence type="predicted"/>
<reference evidence="3" key="1">
    <citation type="submission" date="2014-11" db="EMBL/GenBank/DDBJ databases">
        <authorList>
            <person name="Otto D Thomas"/>
            <person name="Naeem Raeece"/>
        </authorList>
    </citation>
    <scope>NUCLEOTIDE SEQUENCE</scope>
</reference>